<keyword evidence="6" id="KW-1185">Reference proteome</keyword>
<gene>
    <name evidence="5" type="ORF">SAMN05192557_1148</name>
</gene>
<accession>A0A662Z2Z1</accession>
<evidence type="ECO:0000259" key="4">
    <source>
        <dbReference type="SMART" id="SM00797"/>
    </source>
</evidence>
<evidence type="ECO:0000313" key="6">
    <source>
        <dbReference type="Proteomes" id="UP000243605"/>
    </source>
</evidence>
<evidence type="ECO:0000256" key="1">
    <source>
        <dbReference type="ARBA" id="ARBA00022741"/>
    </source>
</evidence>
<dbReference type="EMBL" id="FOIT01000003">
    <property type="protein sequence ID" value="SEW00059.1"/>
    <property type="molecule type" value="Genomic_DNA"/>
</dbReference>
<name>A0A662Z2Z1_9STAP</name>
<dbReference type="InterPro" id="IPR029000">
    <property type="entry name" value="Cyclophilin-like_dom_sf"/>
</dbReference>
<dbReference type="RefSeq" id="WP_091474733.1">
    <property type="nucleotide sequence ID" value="NZ_FOIT01000003.1"/>
</dbReference>
<sequence>MSVIIENSGLLTLLQTLDKKENDDNRVYNGALDRLAFQMANQLVGNPIDALTVEMTVQPAVIKFTEPTIVAFSGADFAGEVNGRILNTNRIYLFDRGDTVKFDSQKRGNRLYMGVAGGIETEGTNVLSSGDELIMKREYTEQHKELFNILRTNNTVNWGVDYYALTEVYISDIFHIVKVPGVDPKIYEQLEKNTYSVHNEKNRIMMYLKGGAVDVAETANGHDIEQYGLRGGVFIPEDQPVITLNDFDQPTTASHVGTIPSYHLHKLAQKRPGSQLQFKCIDIEDAHANLYAHHLWITSLFKAIDYKLSKELVKEKL</sequence>
<organism evidence="5 6">
    <name type="scientific">Aliicoccus persicus</name>
    <dbReference type="NCBI Taxonomy" id="930138"/>
    <lineage>
        <taxon>Bacteria</taxon>
        <taxon>Bacillati</taxon>
        <taxon>Bacillota</taxon>
        <taxon>Bacilli</taxon>
        <taxon>Bacillales</taxon>
        <taxon>Staphylococcaceae</taxon>
        <taxon>Aliicoccus</taxon>
    </lineage>
</organism>
<dbReference type="InterPro" id="IPR052708">
    <property type="entry name" value="PxpC"/>
</dbReference>
<proteinExistence type="predicted"/>
<keyword evidence="2 5" id="KW-0378">Hydrolase</keyword>
<dbReference type="PANTHER" id="PTHR43309:SF5">
    <property type="entry name" value="5-OXOPROLINASE SUBUNIT C"/>
    <property type="match status" value="1"/>
</dbReference>
<dbReference type="Pfam" id="PF02626">
    <property type="entry name" value="CT_A_B"/>
    <property type="match status" value="1"/>
</dbReference>
<dbReference type="SMART" id="SM00797">
    <property type="entry name" value="AHS2"/>
    <property type="match status" value="1"/>
</dbReference>
<keyword evidence="3" id="KW-0067">ATP-binding</keyword>
<dbReference type="Proteomes" id="UP000243605">
    <property type="component" value="Unassembled WGS sequence"/>
</dbReference>
<dbReference type="Gene3D" id="2.40.100.10">
    <property type="entry name" value="Cyclophilin-like"/>
    <property type="match status" value="1"/>
</dbReference>
<dbReference type="PANTHER" id="PTHR43309">
    <property type="entry name" value="5-OXOPROLINASE SUBUNIT C"/>
    <property type="match status" value="1"/>
</dbReference>
<dbReference type="AlphaFoldDB" id="A0A662Z2Z1"/>
<keyword evidence="1" id="KW-0547">Nucleotide-binding</keyword>
<evidence type="ECO:0000256" key="2">
    <source>
        <dbReference type="ARBA" id="ARBA00022801"/>
    </source>
</evidence>
<dbReference type="InterPro" id="IPR003778">
    <property type="entry name" value="CT_A_B"/>
</dbReference>
<dbReference type="GO" id="GO:0016787">
    <property type="term" value="F:hydrolase activity"/>
    <property type="evidence" value="ECO:0007669"/>
    <property type="project" value="UniProtKB-KW"/>
</dbReference>
<protein>
    <submittedName>
        <fullName evidence="5">Allophanate hydrolase subunit 2</fullName>
    </submittedName>
</protein>
<dbReference type="GO" id="GO:0005524">
    <property type="term" value="F:ATP binding"/>
    <property type="evidence" value="ECO:0007669"/>
    <property type="project" value="UniProtKB-KW"/>
</dbReference>
<evidence type="ECO:0000256" key="3">
    <source>
        <dbReference type="ARBA" id="ARBA00022840"/>
    </source>
</evidence>
<dbReference type="OrthoDB" id="9782422at2"/>
<feature type="domain" description="Carboxyltransferase" evidence="4">
    <location>
        <begin position="29"/>
        <end position="296"/>
    </location>
</feature>
<evidence type="ECO:0000313" key="5">
    <source>
        <dbReference type="EMBL" id="SEW00059.1"/>
    </source>
</evidence>
<reference evidence="5 6" key="1">
    <citation type="submission" date="2016-10" db="EMBL/GenBank/DDBJ databases">
        <authorList>
            <person name="Varghese N."/>
            <person name="Submissions S."/>
        </authorList>
    </citation>
    <scope>NUCLEOTIDE SEQUENCE [LARGE SCALE GENOMIC DNA]</scope>
    <source>
        <strain evidence="5 6">IBRC-M10081</strain>
    </source>
</reference>